<protein>
    <submittedName>
        <fullName evidence="1">Uncharacterized protein</fullName>
    </submittedName>
</protein>
<evidence type="ECO:0000313" key="1">
    <source>
        <dbReference type="EnsemblProtists" id="HpaP812073"/>
    </source>
</evidence>
<proteinExistence type="predicted"/>
<organism evidence="1 2">
    <name type="scientific">Hyaloperonospora arabidopsidis (strain Emoy2)</name>
    <name type="common">Downy mildew agent</name>
    <name type="synonym">Peronospora arabidopsidis</name>
    <dbReference type="NCBI Taxonomy" id="559515"/>
    <lineage>
        <taxon>Eukaryota</taxon>
        <taxon>Sar</taxon>
        <taxon>Stramenopiles</taxon>
        <taxon>Oomycota</taxon>
        <taxon>Peronosporomycetes</taxon>
        <taxon>Peronosporales</taxon>
        <taxon>Peronosporaceae</taxon>
        <taxon>Hyaloperonospora</taxon>
    </lineage>
</organism>
<dbReference type="EMBL" id="JH598064">
    <property type="status" value="NOT_ANNOTATED_CDS"/>
    <property type="molecule type" value="Genomic_DNA"/>
</dbReference>
<reference evidence="2" key="1">
    <citation type="journal article" date="2010" name="Science">
        <title>Signatures of adaptation to obligate biotrophy in the Hyaloperonospora arabidopsidis genome.</title>
        <authorList>
            <person name="Baxter L."/>
            <person name="Tripathy S."/>
            <person name="Ishaque N."/>
            <person name="Boot N."/>
            <person name="Cabral A."/>
            <person name="Kemen E."/>
            <person name="Thines M."/>
            <person name="Ah-Fong A."/>
            <person name="Anderson R."/>
            <person name="Badejoko W."/>
            <person name="Bittner-Eddy P."/>
            <person name="Boore J.L."/>
            <person name="Chibucos M.C."/>
            <person name="Coates M."/>
            <person name="Dehal P."/>
            <person name="Delehaunty K."/>
            <person name="Dong S."/>
            <person name="Downton P."/>
            <person name="Dumas B."/>
            <person name="Fabro G."/>
            <person name="Fronick C."/>
            <person name="Fuerstenberg S.I."/>
            <person name="Fulton L."/>
            <person name="Gaulin E."/>
            <person name="Govers F."/>
            <person name="Hughes L."/>
            <person name="Humphray S."/>
            <person name="Jiang R.H."/>
            <person name="Judelson H."/>
            <person name="Kamoun S."/>
            <person name="Kyung K."/>
            <person name="Meijer H."/>
            <person name="Minx P."/>
            <person name="Morris P."/>
            <person name="Nelson J."/>
            <person name="Phuntumart V."/>
            <person name="Qutob D."/>
            <person name="Rehmany A."/>
            <person name="Rougon-Cardoso A."/>
            <person name="Ryden P."/>
            <person name="Torto-Alalibo T."/>
            <person name="Studholme D."/>
            <person name="Wang Y."/>
            <person name="Win J."/>
            <person name="Wood J."/>
            <person name="Clifton S.W."/>
            <person name="Rogers J."/>
            <person name="Van den Ackerveken G."/>
            <person name="Jones J.D."/>
            <person name="McDowell J.M."/>
            <person name="Beynon J."/>
            <person name="Tyler B.M."/>
        </authorList>
    </citation>
    <scope>NUCLEOTIDE SEQUENCE [LARGE SCALE GENOMIC DNA]</scope>
    <source>
        <strain evidence="2">Emoy2</strain>
    </source>
</reference>
<keyword evidence="2" id="KW-1185">Reference proteome</keyword>
<dbReference type="VEuPathDB" id="FungiDB:HpaG812073"/>
<accession>M4BZP9</accession>
<dbReference type="HOGENOM" id="CLU_2854421_0_0_1"/>
<dbReference type="Proteomes" id="UP000011713">
    <property type="component" value="Unassembled WGS sequence"/>
</dbReference>
<dbReference type="InParanoid" id="M4BZP9"/>
<sequence>MGSDDEEHLDVLAVEHVGEILMVFAMAKWRPKGDADNEKEKNDDKTAESIAGLFPVVPTDFASYL</sequence>
<dbReference type="AlphaFoldDB" id="M4BZP9"/>
<dbReference type="EnsemblProtists" id="HpaT812073">
    <property type="protein sequence ID" value="HpaP812073"/>
    <property type="gene ID" value="HpaG812073"/>
</dbReference>
<name>M4BZP9_HYAAE</name>
<evidence type="ECO:0000313" key="2">
    <source>
        <dbReference type="Proteomes" id="UP000011713"/>
    </source>
</evidence>
<reference evidence="1" key="2">
    <citation type="submission" date="2015-06" db="UniProtKB">
        <authorList>
            <consortium name="EnsemblProtists"/>
        </authorList>
    </citation>
    <scope>IDENTIFICATION</scope>
    <source>
        <strain evidence="1">Emoy2</strain>
    </source>
</reference>